<evidence type="ECO:0000313" key="10">
    <source>
        <dbReference type="Proteomes" id="UP000637074"/>
    </source>
</evidence>
<organism evidence="9 10">
    <name type="scientific">Neobacillus kokaensis</name>
    <dbReference type="NCBI Taxonomy" id="2759023"/>
    <lineage>
        <taxon>Bacteria</taxon>
        <taxon>Bacillati</taxon>
        <taxon>Bacillota</taxon>
        <taxon>Bacilli</taxon>
        <taxon>Bacillales</taxon>
        <taxon>Bacillaceae</taxon>
        <taxon>Neobacillus</taxon>
    </lineage>
</organism>
<accession>A0ABQ3N5H5</accession>
<dbReference type="InterPro" id="IPR020613">
    <property type="entry name" value="Thiolase_CS"/>
</dbReference>
<dbReference type="InterPro" id="IPR020610">
    <property type="entry name" value="Thiolase_AS"/>
</dbReference>
<keyword evidence="3 6" id="KW-0808">Transferase</keyword>
<evidence type="ECO:0000256" key="6">
    <source>
        <dbReference type="RuleBase" id="RU003557"/>
    </source>
</evidence>
<evidence type="ECO:0000256" key="2">
    <source>
        <dbReference type="ARBA" id="ARBA00012705"/>
    </source>
</evidence>
<dbReference type="PANTHER" id="PTHR18919:SF107">
    <property type="entry name" value="ACETYL-COA ACETYLTRANSFERASE, CYTOSOLIC"/>
    <property type="match status" value="1"/>
</dbReference>
<evidence type="ECO:0000256" key="5">
    <source>
        <dbReference type="ARBA" id="ARBA00030755"/>
    </source>
</evidence>
<evidence type="ECO:0000259" key="7">
    <source>
        <dbReference type="Pfam" id="PF00108"/>
    </source>
</evidence>
<evidence type="ECO:0000256" key="1">
    <source>
        <dbReference type="ARBA" id="ARBA00010982"/>
    </source>
</evidence>
<gene>
    <name evidence="9" type="primary">thl</name>
    <name evidence="9" type="ORF">AM1BK_34670</name>
</gene>
<dbReference type="InterPro" id="IPR016039">
    <property type="entry name" value="Thiolase-like"/>
</dbReference>
<dbReference type="Proteomes" id="UP000637074">
    <property type="component" value="Unassembled WGS sequence"/>
</dbReference>
<sequence>MNKAVIVSVARTPFAKFRGALKDIHPSIYGGLVIKEVLQRAQIAGEEVDDVIFGNCNAGGGNIARLSLLQAELPISLPGITIDRQCGSGINSVALAADAISAGSGRILVAGGTESLTRAPYLMEPPNQAFDRVPPKFISKRPLSPEHLGDPPMGITAENLAERYNISREEQDAFALRSQQNMKRAVEQGFYKEQIVPVPITGKKGETTLFSEDEHPRPETTFEGLAQLRPSFKKDGSVTAGNASGIVDGASALLLMSEKEAEKRGLEPIARVADWALAGVDPNIMGIGPVPAINKLLDKNRLTLEDVDLIEINEAFACQVLACERELHLDWEKVNVNGGAIAHGHPIAATGGMLVMKLAYEMKRRGVKRGIVTACIGGGQGIALMLER</sequence>
<evidence type="ECO:0000256" key="4">
    <source>
        <dbReference type="ARBA" id="ARBA00023315"/>
    </source>
</evidence>
<dbReference type="NCBIfam" id="TIGR01930">
    <property type="entry name" value="AcCoA-C-Actrans"/>
    <property type="match status" value="1"/>
</dbReference>
<dbReference type="EC" id="2.3.1.9" evidence="2"/>
<dbReference type="Gene3D" id="3.40.47.10">
    <property type="match status" value="2"/>
</dbReference>
<dbReference type="SUPFAM" id="SSF53901">
    <property type="entry name" value="Thiolase-like"/>
    <property type="match status" value="2"/>
</dbReference>
<dbReference type="Pfam" id="PF00108">
    <property type="entry name" value="Thiolase_N"/>
    <property type="match status" value="1"/>
</dbReference>
<dbReference type="Pfam" id="PF02803">
    <property type="entry name" value="Thiolase_C"/>
    <property type="match status" value="1"/>
</dbReference>
<comment type="caution">
    <text evidence="9">The sequence shown here is derived from an EMBL/GenBank/DDBJ whole genome shotgun (WGS) entry which is preliminary data.</text>
</comment>
<keyword evidence="4 6" id="KW-0012">Acyltransferase</keyword>
<reference evidence="9 10" key="1">
    <citation type="journal article" date="2022" name="Int. J. Syst. Evol. Microbiol.">
        <title>Neobacillus kokaensis sp. nov., isolated from soil.</title>
        <authorList>
            <person name="Yuki K."/>
            <person name="Matsubara H."/>
            <person name="Yamaguchi S."/>
        </authorList>
    </citation>
    <scope>NUCLEOTIDE SEQUENCE [LARGE SCALE GENOMIC DNA]</scope>
    <source>
        <strain evidence="9 10">LOB 377</strain>
    </source>
</reference>
<protein>
    <recommendedName>
        <fullName evidence="2">acetyl-CoA C-acetyltransferase</fullName>
        <ecNumber evidence="2">2.3.1.9</ecNumber>
    </recommendedName>
    <alternativeName>
        <fullName evidence="5">Acetoacetyl-CoA thiolase</fullName>
    </alternativeName>
</protein>
<dbReference type="CDD" id="cd00751">
    <property type="entry name" value="thiolase"/>
    <property type="match status" value="1"/>
</dbReference>
<dbReference type="PROSITE" id="PS00737">
    <property type="entry name" value="THIOLASE_2"/>
    <property type="match status" value="1"/>
</dbReference>
<dbReference type="PANTHER" id="PTHR18919">
    <property type="entry name" value="ACETYL-COA C-ACYLTRANSFERASE"/>
    <property type="match status" value="1"/>
</dbReference>
<dbReference type="PIRSF" id="PIRSF000429">
    <property type="entry name" value="Ac-CoA_Ac_transf"/>
    <property type="match status" value="1"/>
</dbReference>
<dbReference type="EMBL" id="BNDS01000016">
    <property type="protein sequence ID" value="GHH99924.1"/>
    <property type="molecule type" value="Genomic_DNA"/>
</dbReference>
<evidence type="ECO:0000259" key="8">
    <source>
        <dbReference type="Pfam" id="PF02803"/>
    </source>
</evidence>
<keyword evidence="10" id="KW-1185">Reference proteome</keyword>
<name>A0ABQ3N5H5_9BACI</name>
<evidence type="ECO:0000313" key="9">
    <source>
        <dbReference type="EMBL" id="GHH99924.1"/>
    </source>
</evidence>
<dbReference type="InterPro" id="IPR020617">
    <property type="entry name" value="Thiolase_C"/>
</dbReference>
<evidence type="ECO:0000256" key="3">
    <source>
        <dbReference type="ARBA" id="ARBA00022679"/>
    </source>
</evidence>
<dbReference type="RefSeq" id="WP_191274931.1">
    <property type="nucleotide sequence ID" value="NZ_BNDS01000016.1"/>
</dbReference>
<feature type="domain" description="Thiolase N-terminal" evidence="7">
    <location>
        <begin position="5"/>
        <end position="259"/>
    </location>
</feature>
<feature type="domain" description="Thiolase C-terminal" evidence="8">
    <location>
        <begin position="267"/>
        <end position="388"/>
    </location>
</feature>
<comment type="similarity">
    <text evidence="1 6">Belongs to the thiolase-like superfamily. Thiolase family.</text>
</comment>
<proteinExistence type="inferred from homology"/>
<dbReference type="PROSITE" id="PS00099">
    <property type="entry name" value="THIOLASE_3"/>
    <property type="match status" value="1"/>
</dbReference>
<dbReference type="InterPro" id="IPR002155">
    <property type="entry name" value="Thiolase"/>
</dbReference>
<dbReference type="InterPro" id="IPR020616">
    <property type="entry name" value="Thiolase_N"/>
</dbReference>